<evidence type="ECO:0000256" key="7">
    <source>
        <dbReference type="ARBA" id="ARBA00023242"/>
    </source>
</evidence>
<proteinExistence type="predicted"/>
<reference evidence="10" key="1">
    <citation type="journal article" date="2023" name="Insect Mol. Biol.">
        <title>Genome sequencing provides insights into the evolution of gene families encoding plant cell wall-degrading enzymes in longhorned beetles.</title>
        <authorList>
            <person name="Shin N.R."/>
            <person name="Okamura Y."/>
            <person name="Kirsch R."/>
            <person name="Pauchet Y."/>
        </authorList>
    </citation>
    <scope>NUCLEOTIDE SEQUENCE</scope>
    <source>
        <strain evidence="10">MMC_N1</strain>
    </source>
</reference>
<accession>A0ABQ9IY61</accession>
<evidence type="ECO:0000256" key="8">
    <source>
        <dbReference type="PROSITE-ProRule" id="PRU00042"/>
    </source>
</evidence>
<keyword evidence="4 8" id="KW-0863">Zinc-finger</keyword>
<evidence type="ECO:0000256" key="1">
    <source>
        <dbReference type="ARBA" id="ARBA00004123"/>
    </source>
</evidence>
<dbReference type="PANTHER" id="PTHR24404">
    <property type="entry name" value="ZINC FINGER PROTEIN"/>
    <property type="match status" value="1"/>
</dbReference>
<dbReference type="SUPFAM" id="SSF57667">
    <property type="entry name" value="beta-beta-alpha zinc fingers"/>
    <property type="match status" value="1"/>
</dbReference>
<dbReference type="PANTHER" id="PTHR24404:SF114">
    <property type="entry name" value="KLUMPFUSS, ISOFORM B-RELATED"/>
    <property type="match status" value="1"/>
</dbReference>
<dbReference type="PROSITE" id="PS50157">
    <property type="entry name" value="ZINC_FINGER_C2H2_2"/>
    <property type="match status" value="2"/>
</dbReference>
<evidence type="ECO:0000256" key="5">
    <source>
        <dbReference type="ARBA" id="ARBA00022833"/>
    </source>
</evidence>
<dbReference type="InterPro" id="IPR036236">
    <property type="entry name" value="Znf_C2H2_sf"/>
</dbReference>
<dbReference type="InterPro" id="IPR013087">
    <property type="entry name" value="Znf_C2H2_type"/>
</dbReference>
<protein>
    <recommendedName>
        <fullName evidence="9">C2H2-type domain-containing protein</fullName>
    </recommendedName>
</protein>
<dbReference type="Proteomes" id="UP001162164">
    <property type="component" value="Unassembled WGS sequence"/>
</dbReference>
<organism evidence="10 11">
    <name type="scientific">Molorchus minor</name>
    <dbReference type="NCBI Taxonomy" id="1323400"/>
    <lineage>
        <taxon>Eukaryota</taxon>
        <taxon>Metazoa</taxon>
        <taxon>Ecdysozoa</taxon>
        <taxon>Arthropoda</taxon>
        <taxon>Hexapoda</taxon>
        <taxon>Insecta</taxon>
        <taxon>Pterygota</taxon>
        <taxon>Neoptera</taxon>
        <taxon>Endopterygota</taxon>
        <taxon>Coleoptera</taxon>
        <taxon>Polyphaga</taxon>
        <taxon>Cucujiformia</taxon>
        <taxon>Chrysomeloidea</taxon>
        <taxon>Cerambycidae</taxon>
        <taxon>Lamiinae</taxon>
        <taxon>Monochamini</taxon>
        <taxon>Molorchus</taxon>
    </lineage>
</organism>
<dbReference type="SMART" id="SM00355">
    <property type="entry name" value="ZnF_C2H2"/>
    <property type="match status" value="3"/>
</dbReference>
<dbReference type="Gene3D" id="3.30.160.60">
    <property type="entry name" value="Classic Zinc Finger"/>
    <property type="match status" value="2"/>
</dbReference>
<name>A0ABQ9IY61_9CUCU</name>
<keyword evidence="7" id="KW-0539">Nucleus</keyword>
<keyword evidence="2" id="KW-0479">Metal-binding</keyword>
<evidence type="ECO:0000313" key="10">
    <source>
        <dbReference type="EMBL" id="KAJ8968238.1"/>
    </source>
</evidence>
<keyword evidence="5" id="KW-0862">Zinc</keyword>
<evidence type="ECO:0000256" key="3">
    <source>
        <dbReference type="ARBA" id="ARBA00022737"/>
    </source>
</evidence>
<keyword evidence="11" id="KW-1185">Reference proteome</keyword>
<feature type="domain" description="C2H2-type" evidence="9">
    <location>
        <begin position="198"/>
        <end position="225"/>
    </location>
</feature>
<keyword evidence="3" id="KW-0677">Repeat</keyword>
<keyword evidence="6" id="KW-0238">DNA-binding</keyword>
<evidence type="ECO:0000256" key="4">
    <source>
        <dbReference type="ARBA" id="ARBA00022771"/>
    </source>
</evidence>
<sequence>MYGCIKAMKMNVKFFLKKRTLSGNTGNNEDHDIAQLMVCKSCVGQLPIYLKFTTVCETTEETITKYCGQMDTNGQDLLELNRVWMFCNQNESEMLRETTLFGMIGSSYRPTESDEVFGVTSVSCSVQHKTECLDSDAKRTCQYKTEHKRSLKQHLLVHSESPEVDTYECETCQYKTKHKGDLKKHLVLHKTNSEVKMYECEICPFKTKRKSSLKGHILVHRSNSEVEMYKCETCHYKTKYKGGIKKTSFGS</sequence>
<comment type="subcellular location">
    <subcellularLocation>
        <location evidence="1">Nucleus</location>
    </subcellularLocation>
</comment>
<comment type="caution">
    <text evidence="10">The sequence shown here is derived from an EMBL/GenBank/DDBJ whole genome shotgun (WGS) entry which is preliminary data.</text>
</comment>
<dbReference type="Pfam" id="PF00096">
    <property type="entry name" value="zf-C2H2"/>
    <property type="match status" value="1"/>
</dbReference>
<evidence type="ECO:0000259" key="9">
    <source>
        <dbReference type="PROSITE" id="PS50157"/>
    </source>
</evidence>
<feature type="domain" description="C2H2-type" evidence="9">
    <location>
        <begin position="167"/>
        <end position="194"/>
    </location>
</feature>
<dbReference type="InterPro" id="IPR050589">
    <property type="entry name" value="Ikaros_C2H2-ZF"/>
</dbReference>
<evidence type="ECO:0000256" key="6">
    <source>
        <dbReference type="ARBA" id="ARBA00023125"/>
    </source>
</evidence>
<evidence type="ECO:0000256" key="2">
    <source>
        <dbReference type="ARBA" id="ARBA00022723"/>
    </source>
</evidence>
<dbReference type="EMBL" id="JAPWTJ010002039">
    <property type="protein sequence ID" value="KAJ8968238.1"/>
    <property type="molecule type" value="Genomic_DNA"/>
</dbReference>
<gene>
    <name evidence="10" type="ORF">NQ317_011354</name>
</gene>
<evidence type="ECO:0000313" key="11">
    <source>
        <dbReference type="Proteomes" id="UP001162164"/>
    </source>
</evidence>